<sequence length="282" mass="31890">MSERQTVARWELAKRLRALRADRGFNAVAKAARVAPSSLARWESTGENSSVPGVVALERLLQHYGVDDETFSRLIALRKQAKQSNWWQGYELKEYYGTFISLEEAANSIGTYECQLIPGLLQTEEYARAITKAIRLGDPEDVIEAHVKVRRERQEKWWNSTCSMWAIIGESAITQRVGGVDVMKDQIRYLTEVSSHPRMTLQVLPFSAGAHAALEIASFVILRLDNDDLSAVYLEGSSVNIFLDKRADLERYETVFNRLRAAALDTEPTRELLQRQLTDLGG</sequence>
<dbReference type="AlphaFoldDB" id="A0A368T4Z2"/>
<dbReference type="SUPFAM" id="SSF47413">
    <property type="entry name" value="lambda repressor-like DNA-binding domains"/>
    <property type="match status" value="1"/>
</dbReference>
<accession>A0A368T4Z2</accession>
<name>A0A368T4Z2_9ACTN</name>
<keyword evidence="3" id="KW-1185">Reference proteome</keyword>
<dbReference type="InterPro" id="IPR043917">
    <property type="entry name" value="DUF5753"/>
</dbReference>
<dbReference type="Pfam" id="PF13560">
    <property type="entry name" value="HTH_31"/>
    <property type="match status" value="1"/>
</dbReference>
<protein>
    <submittedName>
        <fullName evidence="2">Transcriptional regulator</fullName>
    </submittedName>
</protein>
<dbReference type="OrthoDB" id="5177725at2"/>
<dbReference type="InterPro" id="IPR010982">
    <property type="entry name" value="Lambda_DNA-bd_dom_sf"/>
</dbReference>
<feature type="domain" description="DUF5753" evidence="1">
    <location>
        <begin position="97"/>
        <end position="275"/>
    </location>
</feature>
<dbReference type="RefSeq" id="WP_114399978.1">
    <property type="nucleotide sequence ID" value="NZ_QEIM01000169.1"/>
</dbReference>
<dbReference type="Pfam" id="PF19054">
    <property type="entry name" value="DUF5753"/>
    <property type="match status" value="1"/>
</dbReference>
<dbReference type="GO" id="GO:0003677">
    <property type="term" value="F:DNA binding"/>
    <property type="evidence" value="ECO:0007669"/>
    <property type="project" value="InterPro"/>
</dbReference>
<dbReference type="EMBL" id="QEIN01000086">
    <property type="protein sequence ID" value="RCV58675.1"/>
    <property type="molecule type" value="Genomic_DNA"/>
</dbReference>
<evidence type="ECO:0000313" key="3">
    <source>
        <dbReference type="Proteomes" id="UP000253318"/>
    </source>
</evidence>
<comment type="caution">
    <text evidence="2">The sequence shown here is derived from an EMBL/GenBank/DDBJ whole genome shotgun (WGS) entry which is preliminary data.</text>
</comment>
<evidence type="ECO:0000313" key="2">
    <source>
        <dbReference type="EMBL" id="RCV58675.1"/>
    </source>
</evidence>
<gene>
    <name evidence="2" type="ORF">DEF24_12615</name>
</gene>
<dbReference type="Gene3D" id="1.10.260.40">
    <property type="entry name" value="lambda repressor-like DNA-binding domains"/>
    <property type="match status" value="1"/>
</dbReference>
<organism evidence="2 3">
    <name type="scientific">Marinitenerispora sediminis</name>
    <dbReference type="NCBI Taxonomy" id="1931232"/>
    <lineage>
        <taxon>Bacteria</taxon>
        <taxon>Bacillati</taxon>
        <taxon>Actinomycetota</taxon>
        <taxon>Actinomycetes</taxon>
        <taxon>Streptosporangiales</taxon>
        <taxon>Nocardiopsidaceae</taxon>
        <taxon>Marinitenerispora</taxon>
    </lineage>
</organism>
<dbReference type="Proteomes" id="UP000253318">
    <property type="component" value="Unassembled WGS sequence"/>
</dbReference>
<reference evidence="2 3" key="1">
    <citation type="submission" date="2018-04" db="EMBL/GenBank/DDBJ databases">
        <title>Novel actinobacteria from marine sediment.</title>
        <authorList>
            <person name="Ng Z.Y."/>
            <person name="Tan G.Y.A."/>
        </authorList>
    </citation>
    <scope>NUCLEOTIDE SEQUENCE [LARGE SCALE GENOMIC DNA]</scope>
    <source>
        <strain evidence="2 3">TPS81</strain>
    </source>
</reference>
<evidence type="ECO:0000259" key="1">
    <source>
        <dbReference type="Pfam" id="PF19054"/>
    </source>
</evidence>
<proteinExistence type="predicted"/>